<dbReference type="RefSeq" id="WP_014141352.1">
    <property type="nucleotide sequence ID" value="NC_016111.1"/>
</dbReference>
<dbReference type="OrthoDB" id="4324733at2"/>
<dbReference type="EMBL" id="CP003219">
    <property type="protein sequence ID" value="AEW92953.1"/>
    <property type="molecule type" value="Genomic_DNA"/>
</dbReference>
<protein>
    <submittedName>
        <fullName evidence="1">Mycobacteriophage GP2 protein</fullName>
    </submittedName>
</protein>
<dbReference type="Proteomes" id="UP000007842">
    <property type="component" value="Chromosome"/>
</dbReference>
<dbReference type="AlphaFoldDB" id="F8JT18"/>
<evidence type="ECO:0000313" key="2">
    <source>
        <dbReference type="Proteomes" id="UP000007842"/>
    </source>
</evidence>
<reference evidence="2" key="1">
    <citation type="submission" date="2011-12" db="EMBL/GenBank/DDBJ databases">
        <title>Complete genome sequence of Streptomyces cattleya strain DSM 46488.</title>
        <authorList>
            <person name="Ou H.-Y."/>
            <person name="Li P."/>
            <person name="Zhao C."/>
            <person name="O'Hagan D."/>
            <person name="Deng Z."/>
        </authorList>
    </citation>
    <scope>NUCLEOTIDE SEQUENCE [LARGE SCALE GENOMIC DNA]</scope>
    <source>
        <strain evidence="2">ATCC 35852 / DSM 46488 / JCM 4925 / NBRC 14057 / NRRL 8057</strain>
    </source>
</reference>
<gene>
    <name evidence="1" type="ordered locus">SCATT_05820</name>
</gene>
<keyword evidence="2" id="KW-1185">Reference proteome</keyword>
<name>F8JT18_STREN</name>
<dbReference type="KEGG" id="scy:SCATT_05820"/>
<sequence length="301" mass="32820">MTLRVLASYHYHRDTDLAALVHDLGGNVDLFADSGAFSAATTGVTIKLGDYAAWLRHWQPLITVAATLDVIGDHRATAANLDRLTEAGCSVLPVFHTGEPWDVLEGLCAQHRYIALGGLALHAAGAAKQKALMAWLIRAFKVARPYGTALHGFGLTSANLVRHLPFYSIDSSSYTMGQRFGLVYLWDARTLRMRSLFFRNPADVLPNAALVRAHGLPPHRLLDRNFMRPAAGSTGADRDLLTAGCARAYQFMEGSLTTRHRVPAPPLPRAADQGTKVYLALSGARDQDIAPLRMLLEEGVR</sequence>
<dbReference type="HOGENOM" id="CLU_924122_0_0_11"/>
<proteinExistence type="predicted"/>
<accession>G8WRD6</accession>
<dbReference type="KEGG" id="sct:SCAT_0576"/>
<dbReference type="STRING" id="1003195.SCATT_05820"/>
<organism evidence="1 2">
    <name type="scientific">Streptantibioticus cattleyicolor (strain ATCC 35852 / DSM 46488 / JCM 4925 / NBRC 14057 / NRRL 8057)</name>
    <name type="common">Streptomyces cattleya</name>
    <dbReference type="NCBI Taxonomy" id="1003195"/>
    <lineage>
        <taxon>Bacteria</taxon>
        <taxon>Bacillati</taxon>
        <taxon>Actinomycetota</taxon>
        <taxon>Actinomycetes</taxon>
        <taxon>Kitasatosporales</taxon>
        <taxon>Streptomycetaceae</taxon>
        <taxon>Streptantibioticus</taxon>
    </lineage>
</organism>
<evidence type="ECO:0000313" key="1">
    <source>
        <dbReference type="EMBL" id="AEW92953.1"/>
    </source>
</evidence>
<dbReference type="eggNOG" id="ENOG5033FIF">
    <property type="taxonomic scope" value="Bacteria"/>
</dbReference>
<accession>F8JT18</accession>
<dbReference type="PATRIC" id="fig|1003195.11.peg.2194"/>